<accession>A0A6N7PQ02</accession>
<reference evidence="1 2" key="1">
    <citation type="submission" date="2019-10" db="EMBL/GenBank/DDBJ databases">
        <title>A soil myxobacterium in the family Polyangiaceae.</title>
        <authorList>
            <person name="Li Y."/>
            <person name="Wang J."/>
        </authorList>
    </citation>
    <scope>NUCLEOTIDE SEQUENCE [LARGE SCALE GENOMIC DNA]</scope>
    <source>
        <strain evidence="1 2">DSM 14734</strain>
    </source>
</reference>
<keyword evidence="2" id="KW-1185">Reference proteome</keyword>
<gene>
    <name evidence="1" type="ORF">GF068_09515</name>
</gene>
<dbReference type="AlphaFoldDB" id="A0A6N7PQ02"/>
<dbReference type="OrthoDB" id="5512854at2"/>
<evidence type="ECO:0000313" key="1">
    <source>
        <dbReference type="EMBL" id="MRG92164.1"/>
    </source>
</evidence>
<evidence type="ECO:0000313" key="2">
    <source>
        <dbReference type="Proteomes" id="UP000440224"/>
    </source>
</evidence>
<organism evidence="1 2">
    <name type="scientific">Polyangium spumosum</name>
    <dbReference type="NCBI Taxonomy" id="889282"/>
    <lineage>
        <taxon>Bacteria</taxon>
        <taxon>Pseudomonadati</taxon>
        <taxon>Myxococcota</taxon>
        <taxon>Polyangia</taxon>
        <taxon>Polyangiales</taxon>
        <taxon>Polyangiaceae</taxon>
        <taxon>Polyangium</taxon>
    </lineage>
</organism>
<dbReference type="EMBL" id="WJIE01000002">
    <property type="protein sequence ID" value="MRG92164.1"/>
    <property type="molecule type" value="Genomic_DNA"/>
</dbReference>
<name>A0A6N7PQ02_9BACT</name>
<proteinExistence type="predicted"/>
<sequence length="165" mass="17837">MKRATIVRGIEAAAEKRRVRLQPVPKPAPRPALFTAEIHEIHDDGVTLGIGLTLERAKLHPSVHKAVVEGARARHERVLVEEGEGGALVVLGALRTQPTPGVDAAETYTIQAKRITLEAGEELSLSAQTAAVVLRAIGEVETYAERILSRAEGVHKIVGRMLRLN</sequence>
<comment type="caution">
    <text evidence="1">The sequence shown here is derived from an EMBL/GenBank/DDBJ whole genome shotgun (WGS) entry which is preliminary data.</text>
</comment>
<protein>
    <submittedName>
        <fullName evidence="1">Uncharacterized protein</fullName>
    </submittedName>
</protein>
<dbReference type="Proteomes" id="UP000440224">
    <property type="component" value="Unassembled WGS sequence"/>
</dbReference>
<dbReference type="RefSeq" id="WP_153818991.1">
    <property type="nucleotide sequence ID" value="NZ_WJIE01000002.1"/>
</dbReference>